<comment type="caution">
    <text evidence="2">The sequence shown here is derived from an EMBL/GenBank/DDBJ whole genome shotgun (WGS) entry which is preliminary data.</text>
</comment>
<keyword evidence="3" id="KW-1185">Reference proteome</keyword>
<dbReference type="Proteomes" id="UP001262754">
    <property type="component" value="Unassembled WGS sequence"/>
</dbReference>
<accession>A0ABU1N2N2</accession>
<organism evidence="2 3">
    <name type="scientific">Caulobacter rhizosphaerae</name>
    <dbReference type="NCBI Taxonomy" id="2010972"/>
    <lineage>
        <taxon>Bacteria</taxon>
        <taxon>Pseudomonadati</taxon>
        <taxon>Pseudomonadota</taxon>
        <taxon>Alphaproteobacteria</taxon>
        <taxon>Caulobacterales</taxon>
        <taxon>Caulobacteraceae</taxon>
        <taxon>Caulobacter</taxon>
    </lineage>
</organism>
<dbReference type="RefSeq" id="WP_310033333.1">
    <property type="nucleotide sequence ID" value="NZ_JAVDRL010000010.1"/>
</dbReference>
<evidence type="ECO:0000313" key="2">
    <source>
        <dbReference type="EMBL" id="MDR6532713.1"/>
    </source>
</evidence>
<evidence type="ECO:0000313" key="3">
    <source>
        <dbReference type="Proteomes" id="UP001262754"/>
    </source>
</evidence>
<dbReference type="EMBL" id="JAVDRL010000010">
    <property type="protein sequence ID" value="MDR6532713.1"/>
    <property type="molecule type" value="Genomic_DNA"/>
</dbReference>
<feature type="signal peptide" evidence="1">
    <location>
        <begin position="1"/>
        <end position="20"/>
    </location>
</feature>
<evidence type="ECO:0000256" key="1">
    <source>
        <dbReference type="SAM" id="SignalP"/>
    </source>
</evidence>
<name>A0ABU1N2N2_9CAUL</name>
<feature type="chain" id="PRO_5047414829" evidence="1">
    <location>
        <begin position="21"/>
        <end position="165"/>
    </location>
</feature>
<protein>
    <submittedName>
        <fullName evidence="2">Uncharacterized protein</fullName>
    </submittedName>
</protein>
<proteinExistence type="predicted"/>
<sequence length="165" mass="18003">MRLALVSAILLLGAAQPVLAAPAVSEVKVSIGPKLAEKVKDIGQRDFDILASQLQRAVERRLPPRPGGGTLELVIEDAKPNHPTPQQMGNTPGLSYQSFGVGGARIGGRYVDPAGKSTPIAYSWWETDIRWARYGSTWHDAEDAFDRLADRLAKDQFDDGSKPRR</sequence>
<gene>
    <name evidence="2" type="ORF">J2800_003473</name>
</gene>
<keyword evidence="1" id="KW-0732">Signal</keyword>
<reference evidence="2 3" key="1">
    <citation type="submission" date="2023-07" db="EMBL/GenBank/DDBJ databases">
        <title>Sorghum-associated microbial communities from plants grown in Nebraska, USA.</title>
        <authorList>
            <person name="Schachtman D."/>
        </authorList>
    </citation>
    <scope>NUCLEOTIDE SEQUENCE [LARGE SCALE GENOMIC DNA]</scope>
    <source>
        <strain evidence="2 3">DS2154</strain>
    </source>
</reference>